<dbReference type="EMBL" id="VRKQ01000018">
    <property type="protein sequence ID" value="TXG35167.1"/>
    <property type="molecule type" value="Genomic_DNA"/>
</dbReference>
<sequence length="352" mass="40386">MSNDIIEINHEVEVYHPGEIGAIHTILTEIQNKDSVTIGYAMNVESVICLEEVCKVIPVRLYWNSIGVYQKYVLEEGATLEKYEADFFEPEDYKKLHSVLANTNSPFKDVEISEVLTVVDHGDEDVDAVSGATALELDEKDTVPGAALTCYTLWHWANGEIVKTIRKTTGESSTNSKLFEFIVDDNISFYPIALEALKERKNYEIEYVEPVIKRVSLNDTLIKSSITYLESAPIEVYSSALKEVFINGGKLQRIAVMRSLQHTKREIPRAYFDSYNKEMVHLKSFQEFSVFLGLMEDKNPNSEQINKGLIPFLDGNFLIARRVYWYLSEQNNLNANQQDKLQQFFEKHEDRL</sequence>
<comment type="caution">
    <text evidence="1">The sequence shown here is derived from an EMBL/GenBank/DDBJ whole genome shotgun (WGS) entry which is preliminary data.</text>
</comment>
<dbReference type="Proteomes" id="UP000321080">
    <property type="component" value="Unassembled WGS sequence"/>
</dbReference>
<dbReference type="RefSeq" id="WP_147769510.1">
    <property type="nucleotide sequence ID" value="NZ_VRKQ01000018.1"/>
</dbReference>
<reference evidence="1 2" key="1">
    <citation type="submission" date="2019-08" db="EMBL/GenBank/DDBJ databases">
        <title>Seonamhaeicola sediminis sp. nov., isolated from marine sediment.</title>
        <authorList>
            <person name="Cao W.R."/>
        </authorList>
    </citation>
    <scope>NUCLEOTIDE SEQUENCE [LARGE SCALE GENOMIC DNA]</scope>
    <source>
        <strain evidence="1 2">1505</strain>
    </source>
</reference>
<evidence type="ECO:0000313" key="1">
    <source>
        <dbReference type="EMBL" id="TXG35167.1"/>
    </source>
</evidence>
<organism evidence="1 2">
    <name type="scientific">Seonamhaeicola maritimus</name>
    <dbReference type="NCBI Taxonomy" id="2591822"/>
    <lineage>
        <taxon>Bacteria</taxon>
        <taxon>Pseudomonadati</taxon>
        <taxon>Bacteroidota</taxon>
        <taxon>Flavobacteriia</taxon>
        <taxon>Flavobacteriales</taxon>
        <taxon>Flavobacteriaceae</taxon>
    </lineage>
</organism>
<dbReference type="OrthoDB" id="6400902at2"/>
<dbReference type="AlphaFoldDB" id="A0A5C7GEL4"/>
<gene>
    <name evidence="1" type="ORF">FUA22_15550</name>
</gene>
<keyword evidence="2" id="KW-1185">Reference proteome</keyword>
<accession>A0A5C7GEL4</accession>
<protein>
    <submittedName>
        <fullName evidence="1">Uncharacterized protein</fullName>
    </submittedName>
</protein>
<proteinExistence type="predicted"/>
<evidence type="ECO:0000313" key="2">
    <source>
        <dbReference type="Proteomes" id="UP000321080"/>
    </source>
</evidence>
<name>A0A5C7GEL4_9FLAO</name>